<dbReference type="OrthoDB" id="9807155at2"/>
<dbReference type="PROSITE" id="PS50110">
    <property type="entry name" value="RESPONSE_REGULATORY"/>
    <property type="match status" value="1"/>
</dbReference>
<dbReference type="GO" id="GO:0000160">
    <property type="term" value="P:phosphorelay signal transduction system"/>
    <property type="evidence" value="ECO:0007669"/>
    <property type="project" value="InterPro"/>
</dbReference>
<dbReference type="SMART" id="SM01142">
    <property type="entry name" value="DSHCT"/>
    <property type="match status" value="1"/>
</dbReference>
<dbReference type="GO" id="GO:0070478">
    <property type="term" value="P:nuclear-transcribed mRNA catabolic process, 3'-5' exonucleolytic nonsense-mediated decay"/>
    <property type="evidence" value="ECO:0007669"/>
    <property type="project" value="TreeGrafter"/>
</dbReference>
<dbReference type="InterPro" id="IPR050699">
    <property type="entry name" value="RNA-DNA_Helicase"/>
</dbReference>
<dbReference type="PROSITE" id="PS51194">
    <property type="entry name" value="HELICASE_CTER"/>
    <property type="match status" value="1"/>
</dbReference>
<dbReference type="Gene3D" id="3.40.50.300">
    <property type="entry name" value="P-loop containing nucleotide triphosphate hydrolases"/>
    <property type="match status" value="1"/>
</dbReference>
<evidence type="ECO:0000256" key="4">
    <source>
        <dbReference type="ARBA" id="ARBA00022840"/>
    </source>
</evidence>
<feature type="domain" description="Helicase C-terminal" evidence="7">
    <location>
        <begin position="13"/>
        <end position="204"/>
    </location>
</feature>
<dbReference type="PATRIC" id="fig|42253.5.peg.2382"/>
<evidence type="ECO:0000259" key="7">
    <source>
        <dbReference type="PROSITE" id="PS51194"/>
    </source>
</evidence>
<organism evidence="8 9">
    <name type="scientific">Nitrospira moscoviensis</name>
    <dbReference type="NCBI Taxonomy" id="42253"/>
    <lineage>
        <taxon>Bacteria</taxon>
        <taxon>Pseudomonadati</taxon>
        <taxon>Nitrospirota</taxon>
        <taxon>Nitrospiria</taxon>
        <taxon>Nitrospirales</taxon>
        <taxon>Nitrospiraceae</taxon>
        <taxon>Nitrospira</taxon>
    </lineage>
</organism>
<evidence type="ECO:0000256" key="2">
    <source>
        <dbReference type="ARBA" id="ARBA00022801"/>
    </source>
</evidence>
<dbReference type="EMBL" id="CP011801">
    <property type="protein sequence ID" value="ALA58830.1"/>
    <property type="molecule type" value="Genomic_DNA"/>
</dbReference>
<dbReference type="SMART" id="SM00490">
    <property type="entry name" value="HELICc"/>
    <property type="match status" value="1"/>
</dbReference>
<dbReference type="Proteomes" id="UP000069205">
    <property type="component" value="Chromosome"/>
</dbReference>
<dbReference type="InterPro" id="IPR012961">
    <property type="entry name" value="Ski2/MTR4_C"/>
</dbReference>
<gene>
    <name evidence="8" type="ORF">NITMOv2_2415</name>
</gene>
<sequence length="619" mass="68697">MPPSIHPVDLVAALRQKHLTPAIVFLTSRRACDEAMDSFDHADVVLPPARQDQIAAALERVIAQFPSIAEHPLIDTVKRIGVAAHHAGHLPSWKIAVEELMRQGCLDAVFATTTLAAGVDFPARTVVITQSSIRKSRDFTDLTIGEVQQIAGRAGRRGKDQVGFAIITPSPYIDLGVLTKGLTGHPEAIDSQFTITYPMVLNLLKAHPHEQIQAILAKSFAQFQLNQRAELLERKLDDIHAQLEPYGPRVCTDWITQWQTFDQARRQKSPRHQIRREEAPEVSARFHFLTPGRVVGLTRGRGIVLRQYRSKGQKNPMVTVLRPDGAVTECPATTVTDVFDRVFDCEETSTYPWCTAESFDALSHQLTELPGRLPVLPILVSKDAEPLPDAIVQSLGDFPCPTCPSRPACQKDFALASRLRQEQQRHMKSIQALRTSLWHRFQERVEVLQQFGYLTPHGQLTAEGEWARLIRIDHSLLITELIRAEAFSGADPAVLTGVMASIAHDDDRPGAFPRISTGLSSLLGQVRKLAESLSPYEDPPLLRGDVAALAERWIAEPALTWIGLCRLTTMAEGDIYRLLARTLEFLSQIHTLKATHPSLAESAAKAIALIRRGVLEELP</sequence>
<evidence type="ECO:0000256" key="3">
    <source>
        <dbReference type="ARBA" id="ARBA00022806"/>
    </source>
</evidence>
<comment type="caution">
    <text evidence="5">Lacks conserved residue(s) required for the propagation of feature annotation.</text>
</comment>
<evidence type="ECO:0000256" key="1">
    <source>
        <dbReference type="ARBA" id="ARBA00022741"/>
    </source>
</evidence>
<dbReference type="Gene3D" id="1.10.3380.30">
    <property type="match status" value="1"/>
</dbReference>
<dbReference type="Pfam" id="PF00271">
    <property type="entry name" value="Helicase_C"/>
    <property type="match status" value="1"/>
</dbReference>
<dbReference type="GO" id="GO:0055087">
    <property type="term" value="C:Ski complex"/>
    <property type="evidence" value="ECO:0007669"/>
    <property type="project" value="TreeGrafter"/>
</dbReference>
<keyword evidence="1" id="KW-0547">Nucleotide-binding</keyword>
<evidence type="ECO:0000259" key="6">
    <source>
        <dbReference type="PROSITE" id="PS50110"/>
    </source>
</evidence>
<dbReference type="PANTHER" id="PTHR12131:SF1">
    <property type="entry name" value="ATP-DEPENDENT RNA HELICASE SUPV3L1, MITOCHONDRIAL-RELATED"/>
    <property type="match status" value="1"/>
</dbReference>
<dbReference type="SUPFAM" id="SSF52540">
    <property type="entry name" value="P-loop containing nucleoside triphosphate hydrolases"/>
    <property type="match status" value="1"/>
</dbReference>
<keyword evidence="4" id="KW-0067">ATP-binding</keyword>
<keyword evidence="9" id="KW-1185">Reference proteome</keyword>
<dbReference type="InterPro" id="IPR027417">
    <property type="entry name" value="P-loop_NTPase"/>
</dbReference>
<dbReference type="RefSeq" id="WP_053379934.1">
    <property type="nucleotide sequence ID" value="NZ_CP011801.1"/>
</dbReference>
<reference evidence="8 9" key="1">
    <citation type="journal article" date="2015" name="Proc. Natl. Acad. Sci. U.S.A.">
        <title>Expanded metabolic versatility of ubiquitous nitrite-oxidizing bacteria from the genus Nitrospira.</title>
        <authorList>
            <person name="Koch H."/>
            <person name="Lucker S."/>
            <person name="Albertsen M."/>
            <person name="Kitzinger K."/>
            <person name="Herbold C."/>
            <person name="Spieck E."/>
            <person name="Nielsen P.H."/>
            <person name="Wagner M."/>
            <person name="Daims H."/>
        </authorList>
    </citation>
    <scope>NUCLEOTIDE SEQUENCE [LARGE SCALE GENOMIC DNA]</scope>
    <source>
        <strain evidence="8 9">NSP M-1</strain>
    </source>
</reference>
<dbReference type="KEGG" id="nmv:NITMOv2_2415"/>
<name>A0A0K2GCZ6_NITMO</name>
<proteinExistence type="predicted"/>
<keyword evidence="3 8" id="KW-0347">Helicase</keyword>
<protein>
    <submittedName>
        <fullName evidence="8">Putative Helicase (C-terminal)</fullName>
    </submittedName>
</protein>
<dbReference type="GO" id="GO:0016787">
    <property type="term" value="F:hydrolase activity"/>
    <property type="evidence" value="ECO:0007669"/>
    <property type="project" value="UniProtKB-KW"/>
</dbReference>
<evidence type="ECO:0000313" key="9">
    <source>
        <dbReference type="Proteomes" id="UP000069205"/>
    </source>
</evidence>
<dbReference type="PANTHER" id="PTHR12131">
    <property type="entry name" value="ATP-DEPENDENT RNA AND DNA HELICASE"/>
    <property type="match status" value="1"/>
</dbReference>
<dbReference type="GO" id="GO:0005524">
    <property type="term" value="F:ATP binding"/>
    <property type="evidence" value="ECO:0007669"/>
    <property type="project" value="UniProtKB-KW"/>
</dbReference>
<feature type="domain" description="Response regulatory" evidence="6">
    <location>
        <begin position="1"/>
        <end position="62"/>
    </location>
</feature>
<evidence type="ECO:0000313" key="8">
    <source>
        <dbReference type="EMBL" id="ALA58830.1"/>
    </source>
</evidence>
<dbReference type="STRING" id="42253.NITMOv2_2415"/>
<dbReference type="Pfam" id="PF08148">
    <property type="entry name" value="DSHCT"/>
    <property type="match status" value="1"/>
</dbReference>
<dbReference type="GO" id="GO:0004386">
    <property type="term" value="F:helicase activity"/>
    <property type="evidence" value="ECO:0007669"/>
    <property type="project" value="UniProtKB-KW"/>
</dbReference>
<accession>A0A0K2GCZ6</accession>
<dbReference type="AlphaFoldDB" id="A0A0K2GCZ6"/>
<evidence type="ECO:0000256" key="5">
    <source>
        <dbReference type="PROSITE-ProRule" id="PRU00169"/>
    </source>
</evidence>
<dbReference type="InterPro" id="IPR001789">
    <property type="entry name" value="Sig_transdc_resp-reg_receiver"/>
</dbReference>
<keyword evidence="2" id="KW-0378">Hydrolase</keyword>
<dbReference type="InterPro" id="IPR001650">
    <property type="entry name" value="Helicase_C-like"/>
</dbReference>